<protein>
    <submittedName>
        <fullName evidence="2">Uncharacterized protein</fullName>
    </submittedName>
</protein>
<evidence type="ECO:0000313" key="2">
    <source>
        <dbReference type="EMBL" id="JAS42269.1"/>
    </source>
</evidence>
<feature type="non-terminal residue" evidence="2">
    <location>
        <position position="1"/>
    </location>
</feature>
<reference evidence="2" key="1">
    <citation type="submission" date="2015-11" db="EMBL/GenBank/DDBJ databases">
        <title>De novo transcriptome assembly of four potential Pierce s Disease insect vectors from Arizona vineyards.</title>
        <authorList>
            <person name="Tassone E.E."/>
        </authorList>
    </citation>
    <scope>NUCLEOTIDE SEQUENCE</scope>
</reference>
<sequence length="111" mass="12352">AVEVVPGAVEVAIPLEVEAQVDILQDLEEMEEVIHQGREVLEETVEEETGEEETGEDSTDTRVVVQEAALLLAPTCLPESDLTSNRLKLPFHVMLRLTPLEDMCSCPMMYK</sequence>
<dbReference type="AlphaFoldDB" id="A0A1B6EWF8"/>
<feature type="region of interest" description="Disordered" evidence="1">
    <location>
        <begin position="41"/>
        <end position="60"/>
    </location>
</feature>
<feature type="compositionally biased region" description="Acidic residues" evidence="1">
    <location>
        <begin position="42"/>
        <end position="58"/>
    </location>
</feature>
<gene>
    <name evidence="2" type="ORF">g.46403</name>
</gene>
<name>A0A1B6EWF8_9HEMI</name>
<evidence type="ECO:0000256" key="1">
    <source>
        <dbReference type="SAM" id="MobiDB-lite"/>
    </source>
</evidence>
<organism evidence="2">
    <name type="scientific">Cuerna arida</name>
    <dbReference type="NCBI Taxonomy" id="1464854"/>
    <lineage>
        <taxon>Eukaryota</taxon>
        <taxon>Metazoa</taxon>
        <taxon>Ecdysozoa</taxon>
        <taxon>Arthropoda</taxon>
        <taxon>Hexapoda</taxon>
        <taxon>Insecta</taxon>
        <taxon>Pterygota</taxon>
        <taxon>Neoptera</taxon>
        <taxon>Paraneoptera</taxon>
        <taxon>Hemiptera</taxon>
        <taxon>Auchenorrhyncha</taxon>
        <taxon>Membracoidea</taxon>
        <taxon>Cicadellidae</taxon>
        <taxon>Cicadellinae</taxon>
        <taxon>Proconiini</taxon>
        <taxon>Cuerna</taxon>
    </lineage>
</organism>
<dbReference type="EMBL" id="GECZ01027500">
    <property type="protein sequence ID" value="JAS42269.1"/>
    <property type="molecule type" value="Transcribed_RNA"/>
</dbReference>
<accession>A0A1B6EWF8</accession>
<proteinExistence type="predicted"/>